<feature type="domain" description="ETS" evidence="7">
    <location>
        <begin position="411"/>
        <end position="491"/>
    </location>
</feature>
<feature type="compositionally biased region" description="Polar residues" evidence="6">
    <location>
        <begin position="726"/>
        <end position="735"/>
    </location>
</feature>
<dbReference type="EMBL" id="JASAOG010000003">
    <property type="protein sequence ID" value="KAK0069342.1"/>
    <property type="molecule type" value="Genomic_DNA"/>
</dbReference>
<comment type="caution">
    <text evidence="8">The sequence shown here is derived from an EMBL/GenBank/DDBJ whole genome shotgun (WGS) entry which is preliminary data.</text>
</comment>
<gene>
    <name evidence="8" type="ORF">Bpfe_001524</name>
</gene>
<dbReference type="InterPro" id="IPR046328">
    <property type="entry name" value="ETS_fam"/>
</dbReference>
<dbReference type="Proteomes" id="UP001233172">
    <property type="component" value="Unassembled WGS sequence"/>
</dbReference>
<sequence length="824" mass="91403">MSVDFFTHLNLDQTVPSPSDDLFDMFHQDGGFESSSPVQSGLWKMTSSACDSDSSGVFHADWSTSSSLSASLDGQAIFSSSASLCYRQAYEGSTSASESFGLNNSMKTSTGDSCYKNHDVDSSYSSNSPSQSLIINTSVKEGGYQAHSNCSVSSSNGYHQNSATKLEDSVYSDNLVWRQKSNSFDSINSVSSVESFSDAESYTTYTTSNTPELYNPTCQNPTTCQPSCISTSTTSSPPSTLASQSPLEASVTLAEKYDTSFASNLEFLVPASRSSLSDVSMSHRSAYDNVQGQNFQSSVPVRKPPSYDEHIAINYLSGSPDHLEEMAAGDLKYPGSMLDDIMECIQLDQKDTHFDTVTDEEFHKVIAPMDIPDVKPEQMSHKRVATHRGKPDDGDKMRRIASYILEGSGQVQLWQFLLELLSESTNDNCIKWLGNKGEFRMIDPEEVARRWGKRKNKPSMNYDKVSRAMRYYYDKMILSKVQGKRYTYRFNFQVIMKAQRHSSSSFDPSDCKELLSIFKNLPSSASANSDFSRHSPQGRSQRDEARSAAMSCLNNVSPSLSSIAHPSSNQSTFQTMFSSIPETVNANQDNHQTDPSSRSVYHNTAPHATDSARVLNEGSLLESQLFKNQTIAQNISVGAYQSQESLHQRQTGSISLQHSINTTNSPVLNSSTASYKSSTTLLNTTSQSQLTELRRKQWAAERSFHSTIDPFVASTGHSGATHGSSPYQRNRSNSELFPRTSLDMTKRFSLPSNFSANSSGQCSEDFSDWTKGNFQECQQLQQHQQQHQQQPHLNEDLLSLPNDFNKGQLQTNMGLVFYNNILKQ</sequence>
<keyword evidence="9" id="KW-1185">Reference proteome</keyword>
<evidence type="ECO:0000256" key="2">
    <source>
        <dbReference type="ARBA" id="ARBA00005562"/>
    </source>
</evidence>
<dbReference type="SMART" id="SM00413">
    <property type="entry name" value="ETS"/>
    <property type="match status" value="1"/>
</dbReference>
<dbReference type="PRINTS" id="PR00454">
    <property type="entry name" value="ETSDOMAIN"/>
</dbReference>
<dbReference type="InterPro" id="IPR036390">
    <property type="entry name" value="WH_DNA-bd_sf"/>
</dbReference>
<evidence type="ECO:0000256" key="5">
    <source>
        <dbReference type="RuleBase" id="RU004019"/>
    </source>
</evidence>
<dbReference type="PANTHER" id="PTHR11849">
    <property type="entry name" value="ETS"/>
    <property type="match status" value="1"/>
</dbReference>
<dbReference type="Gene3D" id="1.10.10.10">
    <property type="entry name" value="Winged helix-like DNA-binding domain superfamily/Winged helix DNA-binding domain"/>
    <property type="match status" value="1"/>
</dbReference>
<dbReference type="FunFam" id="1.10.10.10:FF:000039">
    <property type="entry name" value="Friend leukemia integration 1 transcription factor"/>
    <property type="match status" value="1"/>
</dbReference>
<evidence type="ECO:0000256" key="4">
    <source>
        <dbReference type="ARBA" id="ARBA00023242"/>
    </source>
</evidence>
<evidence type="ECO:0000313" key="9">
    <source>
        <dbReference type="Proteomes" id="UP001233172"/>
    </source>
</evidence>
<accession>A0AAD8CAK5</accession>
<dbReference type="GO" id="GO:0030154">
    <property type="term" value="P:cell differentiation"/>
    <property type="evidence" value="ECO:0007669"/>
    <property type="project" value="TreeGrafter"/>
</dbReference>
<dbReference type="AlphaFoldDB" id="A0AAD8CAK5"/>
<comment type="similarity">
    <text evidence="2 5">Belongs to the ETS family.</text>
</comment>
<dbReference type="GO" id="GO:0005634">
    <property type="term" value="C:nucleus"/>
    <property type="evidence" value="ECO:0007669"/>
    <property type="project" value="UniProtKB-SubCell"/>
</dbReference>
<dbReference type="PROSITE" id="PS50061">
    <property type="entry name" value="ETS_DOMAIN_3"/>
    <property type="match status" value="1"/>
</dbReference>
<keyword evidence="3 5" id="KW-0238">DNA-binding</keyword>
<dbReference type="SUPFAM" id="SSF46785">
    <property type="entry name" value="Winged helix' DNA-binding domain"/>
    <property type="match status" value="1"/>
</dbReference>
<evidence type="ECO:0000256" key="6">
    <source>
        <dbReference type="SAM" id="MobiDB-lite"/>
    </source>
</evidence>
<evidence type="ECO:0000313" key="8">
    <source>
        <dbReference type="EMBL" id="KAK0069342.1"/>
    </source>
</evidence>
<reference evidence="8" key="2">
    <citation type="submission" date="2023-04" db="EMBL/GenBank/DDBJ databases">
        <authorList>
            <person name="Bu L."/>
            <person name="Lu L."/>
            <person name="Laidemitt M.R."/>
            <person name="Zhang S.M."/>
            <person name="Mutuku M."/>
            <person name="Mkoji G."/>
            <person name="Steinauer M."/>
            <person name="Loker E.S."/>
        </authorList>
    </citation>
    <scope>NUCLEOTIDE SEQUENCE</scope>
    <source>
        <strain evidence="8">KasaAsao</strain>
        <tissue evidence="8">Whole Snail</tissue>
    </source>
</reference>
<feature type="region of interest" description="Disordered" evidence="6">
    <location>
        <begin position="710"/>
        <end position="735"/>
    </location>
</feature>
<dbReference type="GO" id="GO:0000981">
    <property type="term" value="F:DNA-binding transcription factor activity, RNA polymerase II-specific"/>
    <property type="evidence" value="ECO:0007669"/>
    <property type="project" value="TreeGrafter"/>
</dbReference>
<reference evidence="8" key="1">
    <citation type="journal article" date="2023" name="PLoS Negl. Trop. Dis.">
        <title>A genome sequence for Biomphalaria pfeifferi, the major vector snail for the human-infecting parasite Schistosoma mansoni.</title>
        <authorList>
            <person name="Bu L."/>
            <person name="Lu L."/>
            <person name="Laidemitt M.R."/>
            <person name="Zhang S.M."/>
            <person name="Mutuku M."/>
            <person name="Mkoji G."/>
            <person name="Steinauer M."/>
            <person name="Loker E.S."/>
        </authorList>
    </citation>
    <scope>NUCLEOTIDE SEQUENCE</scope>
    <source>
        <strain evidence="8">KasaAsao</strain>
    </source>
</reference>
<comment type="subcellular location">
    <subcellularLocation>
        <location evidence="1 5">Nucleus</location>
    </subcellularLocation>
</comment>
<dbReference type="InterPro" id="IPR000418">
    <property type="entry name" value="Ets_dom"/>
</dbReference>
<proteinExistence type="inferred from homology"/>
<feature type="region of interest" description="Disordered" evidence="6">
    <location>
        <begin position="524"/>
        <end position="549"/>
    </location>
</feature>
<protein>
    <submittedName>
        <fullName evidence="8">Serine-rich adhesin for platelets</fullName>
    </submittedName>
</protein>
<dbReference type="InterPro" id="IPR036388">
    <property type="entry name" value="WH-like_DNA-bd_sf"/>
</dbReference>
<dbReference type="PANTHER" id="PTHR11849:SF304">
    <property type="entry name" value="DNA-BINDING PROTEIN D-ETS-3"/>
    <property type="match status" value="1"/>
</dbReference>
<dbReference type="Pfam" id="PF00178">
    <property type="entry name" value="Ets"/>
    <property type="match status" value="1"/>
</dbReference>
<feature type="compositionally biased region" description="Polar residues" evidence="6">
    <location>
        <begin position="524"/>
        <end position="539"/>
    </location>
</feature>
<dbReference type="GO" id="GO:0043565">
    <property type="term" value="F:sequence-specific DNA binding"/>
    <property type="evidence" value="ECO:0007669"/>
    <property type="project" value="InterPro"/>
</dbReference>
<name>A0AAD8CAK5_BIOPF</name>
<dbReference type="PROSITE" id="PS00345">
    <property type="entry name" value="ETS_DOMAIN_1"/>
    <property type="match status" value="1"/>
</dbReference>
<feature type="compositionally biased region" description="Low complexity" evidence="6">
    <location>
        <begin position="713"/>
        <end position="725"/>
    </location>
</feature>
<evidence type="ECO:0000259" key="7">
    <source>
        <dbReference type="PROSITE" id="PS50061"/>
    </source>
</evidence>
<keyword evidence="4 5" id="KW-0539">Nucleus</keyword>
<evidence type="ECO:0000256" key="3">
    <source>
        <dbReference type="ARBA" id="ARBA00023125"/>
    </source>
</evidence>
<organism evidence="8 9">
    <name type="scientific">Biomphalaria pfeifferi</name>
    <name type="common">Bloodfluke planorb</name>
    <name type="synonym">Freshwater snail</name>
    <dbReference type="NCBI Taxonomy" id="112525"/>
    <lineage>
        <taxon>Eukaryota</taxon>
        <taxon>Metazoa</taxon>
        <taxon>Spiralia</taxon>
        <taxon>Lophotrochozoa</taxon>
        <taxon>Mollusca</taxon>
        <taxon>Gastropoda</taxon>
        <taxon>Heterobranchia</taxon>
        <taxon>Euthyneura</taxon>
        <taxon>Panpulmonata</taxon>
        <taxon>Hygrophila</taxon>
        <taxon>Lymnaeoidea</taxon>
        <taxon>Planorbidae</taxon>
        <taxon>Biomphalaria</taxon>
    </lineage>
</organism>
<evidence type="ECO:0000256" key="1">
    <source>
        <dbReference type="ARBA" id="ARBA00004123"/>
    </source>
</evidence>